<evidence type="ECO:0000313" key="1">
    <source>
        <dbReference type="EMBL" id="CAB3972330.1"/>
    </source>
</evidence>
<proteinExistence type="predicted"/>
<dbReference type="EMBL" id="CABWIL020000032">
    <property type="protein sequence ID" value="CAB3972330.1"/>
    <property type="molecule type" value="Genomic_DNA"/>
</dbReference>
<dbReference type="Gene3D" id="2.60.40.4380">
    <property type="entry name" value="Translational regulator CsrA"/>
    <property type="match status" value="1"/>
</dbReference>
<dbReference type="Pfam" id="PF02599">
    <property type="entry name" value="CsrA"/>
    <property type="match status" value="1"/>
</dbReference>
<reference evidence="1 2" key="1">
    <citation type="submission" date="2020-04" db="EMBL/GenBank/DDBJ databases">
        <authorList>
            <person name="Depoorter E."/>
        </authorList>
    </citation>
    <scope>NUCLEOTIDE SEQUENCE [LARGE SCALE GENOMIC DNA]</scope>
    <source>
        <strain evidence="1 2">BCC0217</strain>
    </source>
</reference>
<name>A0A6J5JLI4_9BURK</name>
<evidence type="ECO:0000313" key="2">
    <source>
        <dbReference type="Proteomes" id="UP000494301"/>
    </source>
</evidence>
<dbReference type="InterPro" id="IPR003751">
    <property type="entry name" value="CsrA"/>
</dbReference>
<dbReference type="GO" id="GO:0003723">
    <property type="term" value="F:RNA binding"/>
    <property type="evidence" value="ECO:0007669"/>
    <property type="project" value="InterPro"/>
</dbReference>
<dbReference type="AlphaFoldDB" id="A0A6J5JLI4"/>
<organism evidence="1 2">
    <name type="scientific">Burkholderia aenigmatica</name>
    <dbReference type="NCBI Taxonomy" id="2015348"/>
    <lineage>
        <taxon>Bacteria</taxon>
        <taxon>Pseudomonadati</taxon>
        <taxon>Pseudomonadota</taxon>
        <taxon>Betaproteobacteria</taxon>
        <taxon>Burkholderiales</taxon>
        <taxon>Burkholderiaceae</taxon>
        <taxon>Burkholderia</taxon>
        <taxon>Burkholderia cepacia complex</taxon>
    </lineage>
</organism>
<dbReference type="GO" id="GO:0006402">
    <property type="term" value="P:mRNA catabolic process"/>
    <property type="evidence" value="ECO:0007669"/>
    <property type="project" value="InterPro"/>
</dbReference>
<protein>
    <submittedName>
        <fullName evidence="1">Carbon storage regulator</fullName>
    </submittedName>
</protein>
<sequence length="64" mass="6618">MALNIELRVGESVKIGDATITLVDKSGKIARLSIDAPKSVPIDRQPQSSTAQIAAKVGLSADAT</sequence>
<gene>
    <name evidence="1" type="primary">csrA</name>
    <name evidence="1" type="ORF">BLA3211_06914</name>
</gene>
<dbReference type="InterPro" id="IPR036107">
    <property type="entry name" value="CsrA_sf"/>
</dbReference>
<accession>A0A6J5JLI4</accession>
<dbReference type="Proteomes" id="UP000494301">
    <property type="component" value="Unassembled WGS sequence"/>
</dbReference>
<dbReference type="SUPFAM" id="SSF117130">
    <property type="entry name" value="CsrA-like"/>
    <property type="match status" value="1"/>
</dbReference>
<dbReference type="GO" id="GO:0006109">
    <property type="term" value="P:regulation of carbohydrate metabolic process"/>
    <property type="evidence" value="ECO:0007669"/>
    <property type="project" value="InterPro"/>
</dbReference>